<reference evidence="1" key="1">
    <citation type="submission" date="2021-01" db="EMBL/GenBank/DDBJ databases">
        <title>Whole genome shotgun sequence of Actinocatenispora rupis NBRC 107355.</title>
        <authorList>
            <person name="Komaki H."/>
            <person name="Tamura T."/>
        </authorList>
    </citation>
    <scope>NUCLEOTIDE SEQUENCE</scope>
    <source>
        <strain evidence="1">NBRC 107355</strain>
    </source>
</reference>
<evidence type="ECO:0000313" key="2">
    <source>
        <dbReference type="Proteomes" id="UP000612808"/>
    </source>
</evidence>
<dbReference type="EMBL" id="BOMB01000056">
    <property type="protein sequence ID" value="GID16295.1"/>
    <property type="molecule type" value="Genomic_DNA"/>
</dbReference>
<dbReference type="AlphaFoldDB" id="A0A8J3NGS4"/>
<organism evidence="1 2">
    <name type="scientific">Actinocatenispora rupis</name>
    <dbReference type="NCBI Taxonomy" id="519421"/>
    <lineage>
        <taxon>Bacteria</taxon>
        <taxon>Bacillati</taxon>
        <taxon>Actinomycetota</taxon>
        <taxon>Actinomycetes</taxon>
        <taxon>Micromonosporales</taxon>
        <taxon>Micromonosporaceae</taxon>
        <taxon>Actinocatenispora</taxon>
    </lineage>
</organism>
<evidence type="ECO:0000313" key="1">
    <source>
        <dbReference type="EMBL" id="GID16295.1"/>
    </source>
</evidence>
<dbReference type="InterPro" id="IPR012338">
    <property type="entry name" value="Beta-lactam/transpept-like"/>
</dbReference>
<sequence length="91" mass="9790">MRATVPTGRGLGLQSRRLADGTGLWGHDGDIVGYQAASWSTVDTTRQVRVAGTGDLDTLVTDFRTTAARGVLRLPAAVGRRTQRDTGTHRR</sequence>
<gene>
    <name evidence="1" type="ORF">Aru02nite_71840</name>
</gene>
<comment type="caution">
    <text evidence="1">The sequence shown here is derived from an EMBL/GenBank/DDBJ whole genome shotgun (WGS) entry which is preliminary data.</text>
</comment>
<dbReference type="Proteomes" id="UP000612808">
    <property type="component" value="Unassembled WGS sequence"/>
</dbReference>
<protein>
    <submittedName>
        <fullName evidence="1">Uncharacterized protein</fullName>
    </submittedName>
</protein>
<name>A0A8J3NGS4_9ACTN</name>
<proteinExistence type="predicted"/>
<dbReference type="Gene3D" id="3.40.710.10">
    <property type="entry name" value="DD-peptidase/beta-lactamase superfamily"/>
    <property type="match status" value="1"/>
</dbReference>
<accession>A0A8J3NGS4</accession>
<keyword evidence="2" id="KW-1185">Reference proteome</keyword>